<dbReference type="InterPro" id="IPR020472">
    <property type="entry name" value="WD40_PAC1"/>
</dbReference>
<dbReference type="OMA" id="DGVFCFW"/>
<proteinExistence type="predicted"/>
<dbReference type="RefSeq" id="XP_017018824.1">
    <property type="nucleotide sequence ID" value="XM_017163335.3"/>
</dbReference>
<protein>
    <submittedName>
        <fullName evidence="4">Protein Rae1-like</fullName>
    </submittedName>
</protein>
<gene>
    <name evidence="4" type="primary">LOC108072269</name>
</gene>
<dbReference type="PANTHER" id="PTHR10971">
    <property type="entry name" value="MRNA EXPORT FACTOR AND BUB3"/>
    <property type="match status" value="1"/>
</dbReference>
<dbReference type="InterPro" id="IPR036322">
    <property type="entry name" value="WD40_repeat_dom_sf"/>
</dbReference>
<dbReference type="Proteomes" id="UP001652661">
    <property type="component" value="Chromosome 2R"/>
</dbReference>
<organism evidence="3 4">
    <name type="scientific">Drosophila kikkawai</name>
    <name type="common">Fruit fly</name>
    <dbReference type="NCBI Taxonomy" id="30033"/>
    <lineage>
        <taxon>Eukaryota</taxon>
        <taxon>Metazoa</taxon>
        <taxon>Ecdysozoa</taxon>
        <taxon>Arthropoda</taxon>
        <taxon>Hexapoda</taxon>
        <taxon>Insecta</taxon>
        <taxon>Pterygota</taxon>
        <taxon>Neoptera</taxon>
        <taxon>Endopterygota</taxon>
        <taxon>Diptera</taxon>
        <taxon>Brachycera</taxon>
        <taxon>Muscomorpha</taxon>
        <taxon>Ephydroidea</taxon>
        <taxon>Drosophilidae</taxon>
        <taxon>Drosophila</taxon>
        <taxon>Sophophora</taxon>
    </lineage>
</organism>
<name>A0A6P4I4M8_DROKI</name>
<dbReference type="Gene3D" id="2.130.10.10">
    <property type="entry name" value="YVTN repeat-like/Quinoprotein amine dehydrogenase"/>
    <property type="match status" value="1"/>
</dbReference>
<sequence>MSQDIEVCEPPTDSISALEFGPFKSGWSSRLAAASWDNSVRVWEVQTETGGAAPRCLHMMDSTVLDAVWSSEGSQLYMGDVTGKVQALDVATNTLTKIGNHQAGVQCCNLMLSQVLMTASWDKTAKFWDPRCDSSIAEVNLPGRAYASDALNTVAVVACSDKKLLTIFIEGGHKEVRQWDCPSIGATNSQVRAVAITKGSTAQQPVGWFLAKTDGRVIMQPVQPHVHDTWSFECHRKKHTTGSHYDLYAVNDIKMNHEQKTLATVGSDGSYEFWDCTKRSRMMQSSSQDSESITKCSLSGDGRVFAYAVGYDWSKGHEYYDPAKKPKIYMRSVVEDMKSKS</sequence>
<dbReference type="InterPro" id="IPR019775">
    <property type="entry name" value="WD40_repeat_CS"/>
</dbReference>
<evidence type="ECO:0000256" key="2">
    <source>
        <dbReference type="ARBA" id="ARBA00022737"/>
    </source>
</evidence>
<evidence type="ECO:0000256" key="1">
    <source>
        <dbReference type="ARBA" id="ARBA00022574"/>
    </source>
</evidence>
<evidence type="ECO:0000313" key="3">
    <source>
        <dbReference type="Proteomes" id="UP001652661"/>
    </source>
</evidence>
<keyword evidence="1" id="KW-0853">WD repeat</keyword>
<evidence type="ECO:0000313" key="4">
    <source>
        <dbReference type="RefSeq" id="XP_017018824.1"/>
    </source>
</evidence>
<dbReference type="InterPro" id="IPR001680">
    <property type="entry name" value="WD40_rpt"/>
</dbReference>
<dbReference type="SUPFAM" id="SSF50978">
    <property type="entry name" value="WD40 repeat-like"/>
    <property type="match status" value="1"/>
</dbReference>
<dbReference type="SMART" id="SM00320">
    <property type="entry name" value="WD40"/>
    <property type="match status" value="4"/>
</dbReference>
<dbReference type="GeneID" id="108072269"/>
<dbReference type="PRINTS" id="PR00320">
    <property type="entry name" value="GPROTEINBRPT"/>
</dbReference>
<dbReference type="AlphaFoldDB" id="A0A6P4I4M8"/>
<keyword evidence="2" id="KW-0677">Repeat</keyword>
<keyword evidence="3" id="KW-1185">Reference proteome</keyword>
<reference evidence="4" key="2">
    <citation type="submission" date="2025-08" db="UniProtKB">
        <authorList>
            <consortium name="RefSeq"/>
        </authorList>
    </citation>
    <scope>IDENTIFICATION</scope>
    <source>
        <strain evidence="4">14028-0561.14</strain>
        <tissue evidence="4">Whole fly</tissue>
    </source>
</reference>
<dbReference type="Pfam" id="PF00400">
    <property type="entry name" value="WD40"/>
    <property type="match status" value="2"/>
</dbReference>
<dbReference type="InterPro" id="IPR015943">
    <property type="entry name" value="WD40/YVTN_repeat-like_dom_sf"/>
</dbReference>
<reference evidence="3" key="1">
    <citation type="submission" date="2025-05" db="UniProtKB">
        <authorList>
            <consortium name="RefSeq"/>
        </authorList>
    </citation>
    <scope>NUCLEOTIDE SEQUENCE [LARGE SCALE GENOMIC DNA]</scope>
    <source>
        <strain evidence="3">14028-0561.14</strain>
    </source>
</reference>
<dbReference type="PROSITE" id="PS00678">
    <property type="entry name" value="WD_REPEATS_1"/>
    <property type="match status" value="1"/>
</dbReference>
<dbReference type="OrthoDB" id="256303at2759"/>
<accession>A0A6P4I4M8</accession>